<reference evidence="1 2" key="1">
    <citation type="submission" date="2017-08" db="EMBL/GenBank/DDBJ databases">
        <title>Capnocytophaga canis 17-158 assembly.</title>
        <authorList>
            <person name="Gulvik C.A."/>
        </authorList>
    </citation>
    <scope>NUCLEOTIDE SEQUENCE [LARGE SCALE GENOMIC DNA]</scope>
    <source>
        <strain evidence="1 2">17-158</strain>
    </source>
</reference>
<dbReference type="AlphaFoldDB" id="A0A3A1YE89"/>
<organism evidence="1 2">
    <name type="scientific">Capnocytophaga canis</name>
    <dbReference type="NCBI Taxonomy" id="1848903"/>
    <lineage>
        <taxon>Bacteria</taxon>
        <taxon>Pseudomonadati</taxon>
        <taxon>Bacteroidota</taxon>
        <taxon>Flavobacteriia</taxon>
        <taxon>Flavobacteriales</taxon>
        <taxon>Flavobacteriaceae</taxon>
        <taxon>Capnocytophaga</taxon>
    </lineage>
</organism>
<accession>A0A3A1YE89</accession>
<dbReference type="RefSeq" id="WP_119652565.1">
    <property type="nucleotide sequence ID" value="NZ_NSDI01000005.1"/>
</dbReference>
<gene>
    <name evidence="1" type="ORF">CKY20_05940</name>
</gene>
<evidence type="ECO:0000313" key="1">
    <source>
        <dbReference type="EMBL" id="RIY36492.1"/>
    </source>
</evidence>
<name>A0A3A1YE89_9FLAO</name>
<dbReference type="EMBL" id="NSDI01000005">
    <property type="protein sequence ID" value="RIY36492.1"/>
    <property type="molecule type" value="Genomic_DNA"/>
</dbReference>
<proteinExistence type="predicted"/>
<evidence type="ECO:0000313" key="2">
    <source>
        <dbReference type="Proteomes" id="UP000265497"/>
    </source>
</evidence>
<protein>
    <submittedName>
        <fullName evidence="1">Uncharacterized protein</fullName>
    </submittedName>
</protein>
<dbReference type="Proteomes" id="UP000265497">
    <property type="component" value="Unassembled WGS sequence"/>
</dbReference>
<comment type="caution">
    <text evidence="1">The sequence shown here is derived from an EMBL/GenBank/DDBJ whole genome shotgun (WGS) entry which is preliminary data.</text>
</comment>
<sequence length="195" mass="22280">MGRIIEEVDFTLEVPAVNYKKTITLVVKEKCFCEKSNPAKSFIDLVELVKQAEDMLIKNGYDDMEDRLNIIRGIYYGAEWSLDYNVEKSSFRNVGFNTYTNSPFSKPIDARKVLKCDSDCKADLFNSLYQSFEVFENQYKAVDFGHLIIGMESRCDWYPSKIPMPATGLEMNTWVGDLGGGTAKLAFDRIKNSKK</sequence>